<dbReference type="InterPro" id="IPR041532">
    <property type="entry name" value="RlmI-like_PUA"/>
</dbReference>
<keyword evidence="7" id="KW-0694">RNA-binding</keyword>
<dbReference type="GO" id="GO:0006364">
    <property type="term" value="P:rRNA processing"/>
    <property type="evidence" value="ECO:0007669"/>
    <property type="project" value="UniProtKB-KW"/>
</dbReference>
<dbReference type="GO" id="GO:0008168">
    <property type="term" value="F:methyltransferase activity"/>
    <property type="evidence" value="ECO:0007669"/>
    <property type="project" value="UniProtKB-KW"/>
</dbReference>
<organism evidence="10 11">
    <name type="scientific">Pseudobacteriovorax antillogorgiicola</name>
    <dbReference type="NCBI Taxonomy" id="1513793"/>
    <lineage>
        <taxon>Bacteria</taxon>
        <taxon>Pseudomonadati</taxon>
        <taxon>Bdellovibrionota</taxon>
        <taxon>Oligoflexia</taxon>
        <taxon>Oligoflexales</taxon>
        <taxon>Pseudobacteriovoracaceae</taxon>
        <taxon>Pseudobacteriovorax</taxon>
    </lineage>
</organism>
<sequence length="393" mass="44074">MAKVHLKPGKEKSLINHHPWVFSGALQTAPKSLASGDDVSVHSAKGQFLGRGYYNPHSQIRVRIYSWQDGVSLNADFLREQIKSSIERRKHIDRQETNCIRLVAHDADYLPGLVIDQFDQWVSFQILTAGMEKHRDTIIALILELLNPQGIVERSDEAVRKKEGLELRKEVILGELPKEGVTVLENGMKLLVDLWEGHKTGFYIDQRDNRAIIKHYSEGSRVLNCFSYTGGFSVAAALGGAHEVTSIDESEPALELAQESFEKNGLSIPHHTIHKDVFKYLRELRDAGEQFDFIILDPPKFAASHRNIQGACRGYKDLNLLAFQLLRPGGLLASFSCSGLISRDLFQKVVFGATIDAGCDAQIVKHLSQSEDHPTRLSFPESLYLKGLLLRKV</sequence>
<dbReference type="InterPro" id="IPR036974">
    <property type="entry name" value="PUA_sf"/>
</dbReference>
<dbReference type="Pfam" id="PF17785">
    <property type="entry name" value="PUA_3"/>
    <property type="match status" value="1"/>
</dbReference>
<dbReference type="CDD" id="cd02440">
    <property type="entry name" value="AdoMet_MTases"/>
    <property type="match status" value="1"/>
</dbReference>
<dbReference type="InterPro" id="IPR019614">
    <property type="entry name" value="SAM-dep_methyl-trfase"/>
</dbReference>
<dbReference type="InterPro" id="IPR002478">
    <property type="entry name" value="PUA"/>
</dbReference>
<dbReference type="STRING" id="1513793.SAMN06296036_13210"/>
<keyword evidence="3" id="KW-0698">rRNA processing</keyword>
<evidence type="ECO:0000256" key="1">
    <source>
        <dbReference type="ARBA" id="ARBA00004496"/>
    </source>
</evidence>
<gene>
    <name evidence="10" type="ORF">SAMN06296036_13210</name>
</gene>
<evidence type="ECO:0000313" key="11">
    <source>
        <dbReference type="Proteomes" id="UP000192907"/>
    </source>
</evidence>
<keyword evidence="11" id="KW-1185">Reference proteome</keyword>
<protein>
    <submittedName>
        <fullName evidence="10">23S rRNA (Cytosine1962-C5)-methyltransferase</fullName>
    </submittedName>
</protein>
<dbReference type="EMBL" id="FWZT01000032">
    <property type="protein sequence ID" value="SMF77991.1"/>
    <property type="molecule type" value="Genomic_DNA"/>
</dbReference>
<evidence type="ECO:0000313" key="10">
    <source>
        <dbReference type="EMBL" id="SMF77991.1"/>
    </source>
</evidence>
<dbReference type="InterPro" id="IPR015947">
    <property type="entry name" value="PUA-like_sf"/>
</dbReference>
<keyword evidence="4 10" id="KW-0489">Methyltransferase</keyword>
<keyword evidence="5 10" id="KW-0808">Transferase</keyword>
<dbReference type="GO" id="GO:0003723">
    <property type="term" value="F:RNA binding"/>
    <property type="evidence" value="ECO:0007669"/>
    <property type="project" value="UniProtKB-KW"/>
</dbReference>
<dbReference type="GO" id="GO:0005737">
    <property type="term" value="C:cytoplasm"/>
    <property type="evidence" value="ECO:0007669"/>
    <property type="project" value="UniProtKB-SubCell"/>
</dbReference>
<dbReference type="OrthoDB" id="5296825at2"/>
<dbReference type="GO" id="GO:0032259">
    <property type="term" value="P:methylation"/>
    <property type="evidence" value="ECO:0007669"/>
    <property type="project" value="UniProtKB-KW"/>
</dbReference>
<dbReference type="SUPFAM" id="SSF53335">
    <property type="entry name" value="S-adenosyl-L-methionine-dependent methyltransferases"/>
    <property type="match status" value="1"/>
</dbReference>
<reference evidence="11" key="1">
    <citation type="submission" date="2017-04" db="EMBL/GenBank/DDBJ databases">
        <authorList>
            <person name="Varghese N."/>
            <person name="Submissions S."/>
        </authorList>
    </citation>
    <scope>NUCLEOTIDE SEQUENCE [LARGE SCALE GENOMIC DNA]</scope>
    <source>
        <strain evidence="11">RKEM611</strain>
    </source>
</reference>
<feature type="domain" description="PUA" evidence="9">
    <location>
        <begin position="2"/>
        <end position="87"/>
    </location>
</feature>
<evidence type="ECO:0000259" key="9">
    <source>
        <dbReference type="SMART" id="SM00359"/>
    </source>
</evidence>
<evidence type="ECO:0000256" key="6">
    <source>
        <dbReference type="ARBA" id="ARBA00022691"/>
    </source>
</evidence>
<evidence type="ECO:0000256" key="3">
    <source>
        <dbReference type="ARBA" id="ARBA00022552"/>
    </source>
</evidence>
<evidence type="ECO:0000256" key="4">
    <source>
        <dbReference type="ARBA" id="ARBA00022603"/>
    </source>
</evidence>
<comment type="subcellular location">
    <subcellularLocation>
        <location evidence="1">Cytoplasm</location>
    </subcellularLocation>
</comment>
<dbReference type="CDD" id="cd21153">
    <property type="entry name" value="PUA_RlmI"/>
    <property type="match status" value="1"/>
</dbReference>
<dbReference type="Gene3D" id="2.30.130.10">
    <property type="entry name" value="PUA domain"/>
    <property type="match status" value="1"/>
</dbReference>
<keyword evidence="2" id="KW-0963">Cytoplasm</keyword>
<dbReference type="SMART" id="SM00359">
    <property type="entry name" value="PUA"/>
    <property type="match status" value="1"/>
</dbReference>
<dbReference type="InterPro" id="IPR029063">
    <property type="entry name" value="SAM-dependent_MTases_sf"/>
</dbReference>
<proteinExistence type="inferred from homology"/>
<dbReference type="Gene3D" id="3.30.750.80">
    <property type="entry name" value="RNA methyltransferase domain (HRMD) like"/>
    <property type="match status" value="1"/>
</dbReference>
<dbReference type="SUPFAM" id="SSF88697">
    <property type="entry name" value="PUA domain-like"/>
    <property type="match status" value="1"/>
</dbReference>
<evidence type="ECO:0000256" key="5">
    <source>
        <dbReference type="ARBA" id="ARBA00022679"/>
    </source>
</evidence>
<keyword evidence="6" id="KW-0949">S-adenosyl-L-methionine</keyword>
<dbReference type="PROSITE" id="PS50890">
    <property type="entry name" value="PUA"/>
    <property type="match status" value="1"/>
</dbReference>
<dbReference type="CDD" id="cd11572">
    <property type="entry name" value="RlmI_M_like"/>
    <property type="match status" value="1"/>
</dbReference>
<dbReference type="Proteomes" id="UP000192907">
    <property type="component" value="Unassembled WGS sequence"/>
</dbReference>
<comment type="similarity">
    <text evidence="8">Belongs to the methyltransferase superfamily. RlmI family.</text>
</comment>
<dbReference type="AlphaFoldDB" id="A0A1Y6CP13"/>
<evidence type="ECO:0000256" key="2">
    <source>
        <dbReference type="ARBA" id="ARBA00022490"/>
    </source>
</evidence>
<dbReference type="PANTHER" id="PTHR42873">
    <property type="entry name" value="RIBOSOMAL RNA LARGE SUBUNIT METHYLTRANSFERASE"/>
    <property type="match status" value="1"/>
</dbReference>
<dbReference type="Gene3D" id="3.40.50.150">
    <property type="entry name" value="Vaccinia Virus protein VP39"/>
    <property type="match status" value="1"/>
</dbReference>
<evidence type="ECO:0000256" key="8">
    <source>
        <dbReference type="ARBA" id="ARBA00038091"/>
    </source>
</evidence>
<name>A0A1Y6CP13_9BACT</name>
<dbReference type="RefSeq" id="WP_132325258.1">
    <property type="nucleotide sequence ID" value="NZ_FWZT01000032.1"/>
</dbReference>
<dbReference type="Pfam" id="PF10672">
    <property type="entry name" value="Methyltrans_SAM"/>
    <property type="match status" value="1"/>
</dbReference>
<accession>A0A1Y6CP13</accession>
<dbReference type="PANTHER" id="PTHR42873:SF1">
    <property type="entry name" value="S-ADENOSYLMETHIONINE-DEPENDENT METHYLTRANSFERASE DOMAIN-CONTAINING PROTEIN"/>
    <property type="match status" value="1"/>
</dbReference>
<evidence type="ECO:0000256" key="7">
    <source>
        <dbReference type="ARBA" id="ARBA00022884"/>
    </source>
</evidence>